<proteinExistence type="predicted"/>
<evidence type="ECO:0000313" key="4">
    <source>
        <dbReference type="Proteomes" id="UP001432322"/>
    </source>
</evidence>
<dbReference type="InterPro" id="IPR011333">
    <property type="entry name" value="SKP1/BTB/POZ_sf"/>
</dbReference>
<accession>A0AAV5V0Q8</accession>
<dbReference type="Proteomes" id="UP001432322">
    <property type="component" value="Unassembled WGS sequence"/>
</dbReference>
<feature type="domain" description="MATH" evidence="2">
    <location>
        <begin position="1"/>
        <end position="27"/>
    </location>
</feature>
<protein>
    <recommendedName>
        <fullName evidence="2">MATH domain-containing protein</fullName>
    </recommendedName>
</protein>
<name>A0AAV5V0Q8_9BILA</name>
<dbReference type="AlphaFoldDB" id="A0AAV5V0Q8"/>
<dbReference type="PROSITE" id="PS50144">
    <property type="entry name" value="MATH"/>
    <property type="match status" value="1"/>
</dbReference>
<dbReference type="Gene3D" id="3.30.710.10">
    <property type="entry name" value="Potassium Channel Kv1.1, Chain A"/>
    <property type="match status" value="1"/>
</dbReference>
<evidence type="ECO:0000259" key="2">
    <source>
        <dbReference type="PROSITE" id="PS50144"/>
    </source>
</evidence>
<gene>
    <name evidence="3" type="ORF">PFISCL1PPCAC_3915</name>
</gene>
<evidence type="ECO:0000256" key="1">
    <source>
        <dbReference type="SAM" id="MobiDB-lite"/>
    </source>
</evidence>
<dbReference type="SUPFAM" id="SSF54695">
    <property type="entry name" value="POZ domain"/>
    <property type="match status" value="1"/>
</dbReference>
<feature type="region of interest" description="Disordered" evidence="1">
    <location>
        <begin position="135"/>
        <end position="155"/>
    </location>
</feature>
<comment type="caution">
    <text evidence="3">The sequence shown here is derived from an EMBL/GenBank/DDBJ whole genome shotgun (WGS) entry which is preliminary data.</text>
</comment>
<keyword evidence="4" id="KW-1185">Reference proteome</keyword>
<dbReference type="EMBL" id="BTSY01000001">
    <property type="protein sequence ID" value="GMT12618.1"/>
    <property type="molecule type" value="Genomic_DNA"/>
</dbReference>
<feature type="non-terminal residue" evidence="3">
    <location>
        <position position="1"/>
    </location>
</feature>
<sequence length="155" mass="17749">SLLSWAEAIDPQEGFLTNNSLTVDLTLTVIYRHRAKLLLEIDYTRRRPNSDDIELVVDGQTLYASRNVLRLSSSWFRKEEAKDLNKSRFLLPRRYQITQQAFTRALDQLCFTGKETKVLYSRGTDGPAACLDETRHQKHRGQGGGLPGAVRQERL</sequence>
<reference evidence="3" key="1">
    <citation type="submission" date="2023-10" db="EMBL/GenBank/DDBJ databases">
        <title>Genome assembly of Pristionchus species.</title>
        <authorList>
            <person name="Yoshida K."/>
            <person name="Sommer R.J."/>
        </authorList>
    </citation>
    <scope>NUCLEOTIDE SEQUENCE</scope>
    <source>
        <strain evidence="3">RS5133</strain>
    </source>
</reference>
<dbReference type="InterPro" id="IPR002083">
    <property type="entry name" value="MATH/TRAF_dom"/>
</dbReference>
<evidence type="ECO:0000313" key="3">
    <source>
        <dbReference type="EMBL" id="GMT12618.1"/>
    </source>
</evidence>
<organism evidence="3 4">
    <name type="scientific">Pristionchus fissidentatus</name>
    <dbReference type="NCBI Taxonomy" id="1538716"/>
    <lineage>
        <taxon>Eukaryota</taxon>
        <taxon>Metazoa</taxon>
        <taxon>Ecdysozoa</taxon>
        <taxon>Nematoda</taxon>
        <taxon>Chromadorea</taxon>
        <taxon>Rhabditida</taxon>
        <taxon>Rhabditina</taxon>
        <taxon>Diplogasteromorpha</taxon>
        <taxon>Diplogasteroidea</taxon>
        <taxon>Neodiplogasteridae</taxon>
        <taxon>Pristionchus</taxon>
    </lineage>
</organism>